<keyword evidence="2" id="KW-1185">Reference proteome</keyword>
<sequence>MLSKPYWSEADEIQQEIMADPHYSKVMTALRNDPDSQIGFSLVQDRLFYKGRLVISKDSKWVPIFLHEFHSSPVGGHSGVLRTYKRLAANLYWPGMMNSVLQFVKDYNICQQSKYEAKSPAGLLQPLPIPKAIWEDISLDFMSGLPKSIGFDAIMVVVDRLTKYGHFICLKHPFTAQTVAALFAKEIVRLHGVPSSIVSDRDPTFVSKFWSEFFKIQGTALKMSTAYHPETDGQTEVLNRGLETYLRCFTSEQPNCWADWLSWAEYWYNTSYQGSTGSTPFELVYGRKPPTILRFLPAATGQLPADPEIPIELEQEIPVVEPEEFLKRNNQDVSQVLVKWKNQPLSEATWEDEVTIRGQFPEISLEDKAVSTHGGNCPFLEGCGLCVSGIFLSFQCLL</sequence>
<protein>
    <submittedName>
        <fullName evidence="1">Uncharacterized protein</fullName>
    </submittedName>
</protein>
<comment type="caution">
    <text evidence="1">The sequence shown here is derived from an EMBL/GenBank/DDBJ whole genome shotgun (WGS) entry which is preliminary data.</text>
</comment>
<evidence type="ECO:0000313" key="2">
    <source>
        <dbReference type="Proteomes" id="UP000828941"/>
    </source>
</evidence>
<name>A0ACB9LP04_BAUVA</name>
<gene>
    <name evidence="1" type="ORF">L6164_026114</name>
</gene>
<dbReference type="Proteomes" id="UP000828941">
    <property type="component" value="Chromosome 11"/>
</dbReference>
<proteinExistence type="predicted"/>
<dbReference type="EMBL" id="CM039436">
    <property type="protein sequence ID" value="KAI4313106.1"/>
    <property type="molecule type" value="Genomic_DNA"/>
</dbReference>
<evidence type="ECO:0000313" key="1">
    <source>
        <dbReference type="EMBL" id="KAI4313106.1"/>
    </source>
</evidence>
<organism evidence="1 2">
    <name type="scientific">Bauhinia variegata</name>
    <name type="common">Purple orchid tree</name>
    <name type="synonym">Phanera variegata</name>
    <dbReference type="NCBI Taxonomy" id="167791"/>
    <lineage>
        <taxon>Eukaryota</taxon>
        <taxon>Viridiplantae</taxon>
        <taxon>Streptophyta</taxon>
        <taxon>Embryophyta</taxon>
        <taxon>Tracheophyta</taxon>
        <taxon>Spermatophyta</taxon>
        <taxon>Magnoliopsida</taxon>
        <taxon>eudicotyledons</taxon>
        <taxon>Gunneridae</taxon>
        <taxon>Pentapetalae</taxon>
        <taxon>rosids</taxon>
        <taxon>fabids</taxon>
        <taxon>Fabales</taxon>
        <taxon>Fabaceae</taxon>
        <taxon>Cercidoideae</taxon>
        <taxon>Cercideae</taxon>
        <taxon>Bauhiniinae</taxon>
        <taxon>Bauhinia</taxon>
    </lineage>
</organism>
<reference evidence="1 2" key="1">
    <citation type="journal article" date="2022" name="DNA Res.">
        <title>Chromosomal-level genome assembly of the orchid tree Bauhinia variegata (Leguminosae; Cercidoideae) supports the allotetraploid origin hypothesis of Bauhinia.</title>
        <authorList>
            <person name="Zhong Y."/>
            <person name="Chen Y."/>
            <person name="Zheng D."/>
            <person name="Pang J."/>
            <person name="Liu Y."/>
            <person name="Luo S."/>
            <person name="Meng S."/>
            <person name="Qian L."/>
            <person name="Wei D."/>
            <person name="Dai S."/>
            <person name="Zhou R."/>
        </authorList>
    </citation>
    <scope>NUCLEOTIDE SEQUENCE [LARGE SCALE GENOMIC DNA]</scope>
    <source>
        <strain evidence="1">BV-YZ2020</strain>
    </source>
</reference>
<accession>A0ACB9LP04</accession>